<dbReference type="Proteomes" id="UP001377830">
    <property type="component" value="Chromosome"/>
</dbReference>
<evidence type="ECO:0000256" key="1">
    <source>
        <dbReference type="SAM" id="MobiDB-lite"/>
    </source>
</evidence>
<reference evidence="3" key="1">
    <citation type="journal article" date="2024" name="Int. J. Syst. Evol. Microbiol.">
        <title>Pectobacterium araliae sp. nov., a pathogen causing bacterial soft rot of Japanese angelica tree in Japan.</title>
        <authorList>
            <person name="Sawada H."/>
            <person name="Someya N."/>
            <person name="Morohoshi T."/>
            <person name="Ono M."/>
            <person name="Satou M."/>
        </authorList>
    </citation>
    <scope>NUCLEOTIDE SEQUENCE [LARGE SCALE GENOMIC DNA]</scope>
    <source>
        <strain evidence="3">MAFF 302110</strain>
    </source>
</reference>
<dbReference type="AlphaFoldDB" id="A0AAN0K9E7"/>
<protein>
    <submittedName>
        <fullName evidence="2">Uncharacterized protein</fullName>
    </submittedName>
</protein>
<feature type="compositionally biased region" description="Basic and acidic residues" evidence="1">
    <location>
        <begin position="13"/>
        <end position="28"/>
    </location>
</feature>
<sequence>MPVATRLSPSHDVMNKHYDKEENGDPRTKTPKSSQSGEQMQLPALWVGSFCIPVTETAAYAIFSDSRLAFVVLDQPQANEA</sequence>
<gene>
    <name evidence="2" type="ORF">PEC302110_10570</name>
</gene>
<organism evidence="2 3">
    <name type="scientific">Pectobacterium araliae</name>
    <dbReference type="NCBI Taxonomy" id="3073862"/>
    <lineage>
        <taxon>Bacteria</taxon>
        <taxon>Pseudomonadati</taxon>
        <taxon>Pseudomonadota</taxon>
        <taxon>Gammaproteobacteria</taxon>
        <taxon>Enterobacterales</taxon>
        <taxon>Pectobacteriaceae</taxon>
        <taxon>Pectobacterium</taxon>
    </lineage>
</organism>
<dbReference type="KEGG" id="parl:PEC302110_10570"/>
<evidence type="ECO:0000313" key="3">
    <source>
        <dbReference type="Proteomes" id="UP001377830"/>
    </source>
</evidence>
<keyword evidence="3" id="KW-1185">Reference proteome</keyword>
<accession>A0AAN0K9E7</accession>
<name>A0AAN0K9E7_9GAMM</name>
<dbReference type="EMBL" id="AP028908">
    <property type="protein sequence ID" value="BES83960.1"/>
    <property type="molecule type" value="Genomic_DNA"/>
</dbReference>
<evidence type="ECO:0000313" key="2">
    <source>
        <dbReference type="EMBL" id="BES83960.1"/>
    </source>
</evidence>
<feature type="region of interest" description="Disordered" evidence="1">
    <location>
        <begin position="1"/>
        <end position="39"/>
    </location>
</feature>
<proteinExistence type="predicted"/>